<evidence type="ECO:0000313" key="3">
    <source>
        <dbReference type="Proteomes" id="UP000070404"/>
    </source>
</evidence>
<name>A0A133VLW8_9EURY</name>
<sequence length="211" mass="23445">MTTVIKIGGSLQFSSNLEKICKTIDKLSKKHHLVVIPGGGRFSDLVRDLENEHDLSGETAHLMAIKSMEVYGITLNELMPELQQAENLEIAKNRNVVLFPYKEVRECELESSWEVTSDSIAAWICGEIGCDRLVLIKSVDGIRKSGRLLSSIGTGDLEEIGQSVVDSKLSGILKKYEISCWILNGGYPERIRELLKSQETKGTKISLEGEH</sequence>
<evidence type="ECO:0000313" key="2">
    <source>
        <dbReference type="EMBL" id="KXB07411.1"/>
    </source>
</evidence>
<gene>
    <name evidence="2" type="ORF">AKJ52_00230</name>
</gene>
<comment type="caution">
    <text evidence="2">The sequence shown here is derived from an EMBL/GenBank/DDBJ whole genome shotgun (WGS) entry which is preliminary data.</text>
</comment>
<feature type="domain" description="Aspartate/glutamate/uridylate kinase" evidence="1">
    <location>
        <begin position="1"/>
        <end position="82"/>
    </location>
</feature>
<protein>
    <recommendedName>
        <fullName evidence="1">Aspartate/glutamate/uridylate kinase domain-containing protein</fullName>
    </recommendedName>
</protein>
<dbReference type="Proteomes" id="UP000070404">
    <property type="component" value="Unassembled WGS sequence"/>
</dbReference>
<dbReference type="PIRSF" id="PIRSF004857">
    <property type="entry name" value="Kin_aa_kin"/>
    <property type="match status" value="1"/>
</dbReference>
<evidence type="ECO:0000259" key="1">
    <source>
        <dbReference type="Pfam" id="PF00696"/>
    </source>
</evidence>
<proteinExistence type="predicted"/>
<dbReference type="SUPFAM" id="SSF53633">
    <property type="entry name" value="Carbamate kinase-like"/>
    <property type="match status" value="1"/>
</dbReference>
<dbReference type="EMBL" id="LHYF01000002">
    <property type="protein sequence ID" value="KXB07411.1"/>
    <property type="molecule type" value="Genomic_DNA"/>
</dbReference>
<reference evidence="2 3" key="1">
    <citation type="journal article" date="2016" name="Sci. Rep.">
        <title>Metabolic traits of an uncultured archaeal lineage -MSBL1- from brine pools of the Red Sea.</title>
        <authorList>
            <person name="Mwirichia R."/>
            <person name="Alam I."/>
            <person name="Rashid M."/>
            <person name="Vinu M."/>
            <person name="Ba-Alawi W."/>
            <person name="Anthony Kamau A."/>
            <person name="Kamanda Ngugi D."/>
            <person name="Goker M."/>
            <person name="Klenk H.P."/>
            <person name="Bajic V."/>
            <person name="Stingl U."/>
        </authorList>
    </citation>
    <scope>NUCLEOTIDE SEQUENCE [LARGE SCALE GENOMIC DNA]</scope>
    <source>
        <strain evidence="2">SCGC-AAA382C18</strain>
    </source>
</reference>
<dbReference type="InterPro" id="IPR036393">
    <property type="entry name" value="AceGlu_kinase-like_sf"/>
</dbReference>
<dbReference type="InterPro" id="IPR011375">
    <property type="entry name" value="MfnE"/>
</dbReference>
<accession>A0A133VLW8</accession>
<dbReference type="Gene3D" id="3.40.1160.10">
    <property type="entry name" value="Acetylglutamate kinase-like"/>
    <property type="match status" value="1"/>
</dbReference>
<organism evidence="2 3">
    <name type="scientific">candidate division MSBL1 archaeon SCGC-AAA382C18</name>
    <dbReference type="NCBI Taxonomy" id="1698281"/>
    <lineage>
        <taxon>Archaea</taxon>
        <taxon>Methanobacteriati</taxon>
        <taxon>Methanobacteriota</taxon>
        <taxon>candidate division MSBL1</taxon>
    </lineage>
</organism>
<feature type="domain" description="Aspartate/glutamate/uridylate kinase" evidence="1">
    <location>
        <begin position="96"/>
        <end position="184"/>
    </location>
</feature>
<dbReference type="Pfam" id="PF00696">
    <property type="entry name" value="AA_kinase"/>
    <property type="match status" value="2"/>
</dbReference>
<dbReference type="InterPro" id="IPR001048">
    <property type="entry name" value="Asp/Glu/Uridylate_kinase"/>
</dbReference>
<dbReference type="AlphaFoldDB" id="A0A133VLW8"/>
<keyword evidence="3" id="KW-1185">Reference proteome</keyword>